<dbReference type="Proteomes" id="UP000004263">
    <property type="component" value="Unassembled WGS sequence"/>
</dbReference>
<dbReference type="Gene3D" id="3.30.420.10">
    <property type="entry name" value="Ribonuclease H-like superfamily/Ribonuclease H"/>
    <property type="match status" value="1"/>
</dbReference>
<feature type="domain" description="Integrase catalytic" evidence="1">
    <location>
        <begin position="52"/>
        <end position="217"/>
    </location>
</feature>
<accession>Q1N5Q4</accession>
<sequence>MALKKQGVLVGRSRVERLMRQAGLKGRVSRVTRRMPGLKRFVARGENKLLEHGNATQINQVWVSDITYIKHQNSWWYLVTIMDQYSRRILGWTLSKSRTAEVTARVLQSAIKNRGYPKGIIFHTDRGIEFTGSDFQKVLKKYGFIHSVNRIGYCTDNAFMESFYHSLKGELIRKSNFKTVAHLRREIGRYINQFYNLVRLHSGLSYMSPIKYEQSLG</sequence>
<organism evidence="2 3">
    <name type="scientific">Bermanella marisrubri</name>
    <dbReference type="NCBI Taxonomy" id="207949"/>
    <lineage>
        <taxon>Bacteria</taxon>
        <taxon>Pseudomonadati</taxon>
        <taxon>Pseudomonadota</taxon>
        <taxon>Gammaproteobacteria</taxon>
        <taxon>Oceanospirillales</taxon>
        <taxon>Oceanospirillaceae</taxon>
        <taxon>Bermanella</taxon>
    </lineage>
</organism>
<dbReference type="Pfam" id="PF13276">
    <property type="entry name" value="HTH_21"/>
    <property type="match status" value="1"/>
</dbReference>
<dbReference type="PANTHER" id="PTHR46889:SF4">
    <property type="entry name" value="TRANSPOSASE INSO FOR INSERTION SEQUENCE ELEMENT IS911B-RELATED"/>
    <property type="match status" value="1"/>
</dbReference>
<evidence type="ECO:0000259" key="1">
    <source>
        <dbReference type="PROSITE" id="PS50994"/>
    </source>
</evidence>
<dbReference type="InterPro" id="IPR050900">
    <property type="entry name" value="Transposase_IS3/IS150/IS904"/>
</dbReference>
<keyword evidence="3" id="KW-1185">Reference proteome</keyword>
<dbReference type="EMBL" id="AAQH01000001">
    <property type="protein sequence ID" value="EAT13888.1"/>
    <property type="molecule type" value="Genomic_DNA"/>
</dbReference>
<dbReference type="PANTHER" id="PTHR46889">
    <property type="entry name" value="TRANSPOSASE INSF FOR INSERTION SEQUENCE IS3B-RELATED"/>
    <property type="match status" value="1"/>
</dbReference>
<dbReference type="GO" id="GO:0015074">
    <property type="term" value="P:DNA integration"/>
    <property type="evidence" value="ECO:0007669"/>
    <property type="project" value="InterPro"/>
</dbReference>
<evidence type="ECO:0000313" key="3">
    <source>
        <dbReference type="Proteomes" id="UP000004263"/>
    </source>
</evidence>
<dbReference type="InterPro" id="IPR025948">
    <property type="entry name" value="HTH-like_dom"/>
</dbReference>
<dbReference type="InterPro" id="IPR012337">
    <property type="entry name" value="RNaseH-like_sf"/>
</dbReference>
<dbReference type="AlphaFoldDB" id="Q1N5Q4"/>
<dbReference type="InterPro" id="IPR048020">
    <property type="entry name" value="Transpos_IS3"/>
</dbReference>
<dbReference type="STRING" id="207949.RED65_10859"/>
<dbReference type="Pfam" id="PF00665">
    <property type="entry name" value="rve"/>
    <property type="match status" value="1"/>
</dbReference>
<dbReference type="SUPFAM" id="SSF53098">
    <property type="entry name" value="Ribonuclease H-like"/>
    <property type="match status" value="1"/>
</dbReference>
<gene>
    <name evidence="2" type="ORF">RED65_10859</name>
</gene>
<dbReference type="GO" id="GO:0003676">
    <property type="term" value="F:nucleic acid binding"/>
    <property type="evidence" value="ECO:0007669"/>
    <property type="project" value="InterPro"/>
</dbReference>
<dbReference type="PROSITE" id="PS50994">
    <property type="entry name" value="INTEGRASE"/>
    <property type="match status" value="1"/>
</dbReference>
<protein>
    <submittedName>
        <fullName evidence="2">ISCps3, transposase orfB</fullName>
    </submittedName>
</protein>
<proteinExistence type="predicted"/>
<dbReference type="NCBIfam" id="NF033516">
    <property type="entry name" value="transpos_IS3"/>
    <property type="match status" value="1"/>
</dbReference>
<dbReference type="InterPro" id="IPR001584">
    <property type="entry name" value="Integrase_cat-core"/>
</dbReference>
<reference evidence="2 3" key="1">
    <citation type="submission" date="2006-03" db="EMBL/GenBank/DDBJ databases">
        <authorList>
            <person name="Pinhassi J."/>
            <person name="Pedros-Alio C."/>
            <person name="Ferriera S."/>
            <person name="Johnson J."/>
            <person name="Kravitz S."/>
            <person name="Halpern A."/>
            <person name="Remington K."/>
            <person name="Beeson K."/>
            <person name="Tran B."/>
            <person name="Rogers Y.-H."/>
            <person name="Friedman R."/>
            <person name="Venter J.C."/>
        </authorList>
    </citation>
    <scope>NUCLEOTIDE SEQUENCE [LARGE SCALE GENOMIC DNA]</scope>
    <source>
        <strain evidence="2 3">RED65</strain>
    </source>
</reference>
<dbReference type="Pfam" id="PF13333">
    <property type="entry name" value="rve_2"/>
    <property type="match status" value="1"/>
</dbReference>
<name>Q1N5Q4_9GAMM</name>
<evidence type="ECO:0000313" key="2">
    <source>
        <dbReference type="EMBL" id="EAT13888.1"/>
    </source>
</evidence>
<dbReference type="HOGENOM" id="CLU_027402_4_1_6"/>
<comment type="caution">
    <text evidence="2">The sequence shown here is derived from an EMBL/GenBank/DDBJ whole genome shotgun (WGS) entry which is preliminary data.</text>
</comment>
<dbReference type="InterPro" id="IPR036397">
    <property type="entry name" value="RNaseH_sf"/>
</dbReference>